<organism evidence="3 4">
    <name type="scientific">Caenorhabditis nigoni</name>
    <dbReference type="NCBI Taxonomy" id="1611254"/>
    <lineage>
        <taxon>Eukaryota</taxon>
        <taxon>Metazoa</taxon>
        <taxon>Ecdysozoa</taxon>
        <taxon>Nematoda</taxon>
        <taxon>Chromadorea</taxon>
        <taxon>Rhabditida</taxon>
        <taxon>Rhabditina</taxon>
        <taxon>Rhabditomorpha</taxon>
        <taxon>Rhabditoidea</taxon>
        <taxon>Rhabditidae</taxon>
        <taxon>Peloderinae</taxon>
        <taxon>Caenorhabditis</taxon>
    </lineage>
</organism>
<evidence type="ECO:0000256" key="2">
    <source>
        <dbReference type="SAM" id="Phobius"/>
    </source>
</evidence>
<keyword evidence="2" id="KW-1133">Transmembrane helix</keyword>
<evidence type="ECO:0000313" key="4">
    <source>
        <dbReference type="Proteomes" id="UP000230233"/>
    </source>
</evidence>
<gene>
    <name evidence="3" type="primary">Cnig_chr_I.g3171</name>
    <name evidence="3" type="ORF">B9Z55_003171</name>
</gene>
<keyword evidence="2" id="KW-0812">Transmembrane</keyword>
<feature type="region of interest" description="Disordered" evidence="1">
    <location>
        <begin position="110"/>
        <end position="189"/>
    </location>
</feature>
<dbReference type="Proteomes" id="UP000230233">
    <property type="component" value="Chromosome I"/>
</dbReference>
<feature type="compositionally biased region" description="Basic and acidic residues" evidence="1">
    <location>
        <begin position="120"/>
        <end position="132"/>
    </location>
</feature>
<proteinExistence type="predicted"/>
<name>A0A2G5VNY0_9PELO</name>
<keyword evidence="4" id="KW-1185">Reference proteome</keyword>
<accession>A0A2G5VNY0</accession>
<evidence type="ECO:0000256" key="1">
    <source>
        <dbReference type="SAM" id="MobiDB-lite"/>
    </source>
</evidence>
<sequence>MNTCTIYNWPQDYCKNVVDQTVSYYCKDHQDTEICKFENRNNKPSAQKPSAPTTVIPKTAAIIPPAITDPTDSPTTSGFPIFPLIGGAIGIIFLVAVGISLFLFCRKQKNPSTGQQGPSKMEEGASKTKSIESKSVAASPEKTGGDSKIKGNSKIGGKSKIGKSKIGGKPEKSKMTPRNDGRSAFMYTG</sequence>
<feature type="compositionally biased region" description="Basic and acidic residues" evidence="1">
    <location>
        <begin position="168"/>
        <end position="181"/>
    </location>
</feature>
<feature type="transmembrane region" description="Helical" evidence="2">
    <location>
        <begin position="81"/>
        <end position="105"/>
    </location>
</feature>
<keyword evidence="2" id="KW-0472">Membrane</keyword>
<dbReference type="EMBL" id="PDUG01000001">
    <property type="protein sequence ID" value="PIC53488.1"/>
    <property type="molecule type" value="Genomic_DNA"/>
</dbReference>
<dbReference type="AlphaFoldDB" id="A0A2G5VNY0"/>
<reference evidence="4" key="1">
    <citation type="submission" date="2017-10" db="EMBL/GenBank/DDBJ databases">
        <title>Rapid genome shrinkage in a self-fertile nematode reveals novel sperm competition proteins.</title>
        <authorList>
            <person name="Yin D."/>
            <person name="Schwarz E.M."/>
            <person name="Thomas C.G."/>
            <person name="Felde R.L."/>
            <person name="Korf I.F."/>
            <person name="Cutter A.D."/>
            <person name="Schartner C.M."/>
            <person name="Ralston E.J."/>
            <person name="Meyer B.J."/>
            <person name="Haag E.S."/>
        </authorList>
    </citation>
    <scope>NUCLEOTIDE SEQUENCE [LARGE SCALE GENOMIC DNA]</scope>
    <source>
        <strain evidence="4">JU1422</strain>
    </source>
</reference>
<evidence type="ECO:0000313" key="3">
    <source>
        <dbReference type="EMBL" id="PIC53488.1"/>
    </source>
</evidence>
<protein>
    <submittedName>
        <fullName evidence="3">Uncharacterized protein</fullName>
    </submittedName>
</protein>
<dbReference type="OrthoDB" id="5895720at2759"/>
<comment type="caution">
    <text evidence="3">The sequence shown here is derived from an EMBL/GenBank/DDBJ whole genome shotgun (WGS) entry which is preliminary data.</text>
</comment>